<dbReference type="PANTHER" id="PTHR43065:SF48">
    <property type="entry name" value="HISTIDINE KINASE"/>
    <property type="match status" value="1"/>
</dbReference>
<dbReference type="Pfam" id="PF02518">
    <property type="entry name" value="HATPase_c"/>
    <property type="match status" value="1"/>
</dbReference>
<organism evidence="6 7">
    <name type="scientific">Vibrio agarivorans</name>
    <dbReference type="NCBI Taxonomy" id="153622"/>
    <lineage>
        <taxon>Bacteria</taxon>
        <taxon>Pseudomonadati</taxon>
        <taxon>Pseudomonadota</taxon>
        <taxon>Gammaproteobacteria</taxon>
        <taxon>Vibrionales</taxon>
        <taxon>Vibrionaceae</taxon>
        <taxon>Vibrio</taxon>
    </lineage>
</organism>
<reference evidence="6" key="1">
    <citation type="submission" date="2024-05" db="EMBL/GenBank/DDBJ databases">
        <title>Genome Sequences of Four Agar- Degrading Marine Bacteria.</title>
        <authorList>
            <person name="Phillips E.K."/>
            <person name="Shaffer J.C."/>
            <person name="Henson M.W."/>
            <person name="Temperton B."/>
            <person name="Thrash C.J."/>
            <person name="Martin M.O."/>
        </authorList>
    </citation>
    <scope>NUCLEOTIDE SEQUENCE</scope>
    <source>
        <strain evidence="6">EKP203</strain>
    </source>
</reference>
<dbReference type="EC" id="2.7.13.3" evidence="2"/>
<comment type="caution">
    <text evidence="6">The sequence shown here is derived from an EMBL/GenBank/DDBJ whole genome shotgun (WGS) entry which is preliminary data.</text>
</comment>
<dbReference type="InterPro" id="IPR003594">
    <property type="entry name" value="HATPase_dom"/>
</dbReference>
<keyword evidence="3" id="KW-0597">Phosphoprotein</keyword>
<evidence type="ECO:0000256" key="2">
    <source>
        <dbReference type="ARBA" id="ARBA00012438"/>
    </source>
</evidence>
<dbReference type="InterPro" id="IPR004358">
    <property type="entry name" value="Sig_transdc_His_kin-like_C"/>
</dbReference>
<evidence type="ECO:0000256" key="1">
    <source>
        <dbReference type="ARBA" id="ARBA00000085"/>
    </source>
</evidence>
<sequence>MKRFAILCVFDDDCAKQAIEASLTSFIHAFDIRYVSKLEQAREIISSAANEQPLAMVVAQHFNGFEGSKLLIELEHNPIHKPARRILVSSERDFGAIISAVNLGRLDHCETLPLRADSIRPVIVKELTSFIINQDEDNILNYATVLDQKRILRSHIDAKVQHYQRGFIDYHLVSDQELTEKVIQSLREFFAISDESNACRTYSADHLLTKEGEDNRFLWFITEGEVALYKKDDYGVQREVVRHGKGNIVGGMSFVTGEASFSTGLTLCQTEVIKLDRDIFTQVMNSNTELLPLFTNLLLRHFNRRLQRSIFTKLELQKTIESLELAHQQLIEREKMAVLGQLVAGVAHEINNPIAAIMRGTEVVIQNVQKLVEMDYQPIDKTMSEQLFQHALASHPLSTAELRKRSRELEKSLPDRVVAKKLVNLGLEKDTTLLKLAKNQPEKAKALLKHYETHHQTGSTLRSMDNCSKRIAEMVKSLKGYAKPGEEHFQYANIHEGIDDTLVMFENKLKFHRVEKEYNEVPLLYCQPNALQQVWTNLISNAIDAFPEHGELTVRTAQTRLEGQSWIKVSVQDNGSGIPIELQEKIFTLNFTTKKEGHFGLGIGLSVCQQVVALHQGRIEVESQPGQSTTMTVWLPVLQQNIKESL</sequence>
<dbReference type="InterPro" id="IPR036097">
    <property type="entry name" value="HisK_dim/P_sf"/>
</dbReference>
<name>A0ABT7XYH6_9VIBR</name>
<evidence type="ECO:0000256" key="3">
    <source>
        <dbReference type="ARBA" id="ARBA00022553"/>
    </source>
</evidence>
<comment type="catalytic activity">
    <reaction evidence="1">
        <text>ATP + protein L-histidine = ADP + protein N-phospho-L-histidine.</text>
        <dbReference type="EC" id="2.7.13.3"/>
    </reaction>
</comment>
<evidence type="ECO:0000313" key="6">
    <source>
        <dbReference type="EMBL" id="MDN2480816.1"/>
    </source>
</evidence>
<dbReference type="RefSeq" id="WP_289960980.1">
    <property type="nucleotide sequence ID" value="NZ_JAUEOZ010000001.1"/>
</dbReference>
<keyword evidence="6" id="KW-0067">ATP-binding</keyword>
<dbReference type="EMBL" id="JAUEOZ010000001">
    <property type="protein sequence ID" value="MDN2480816.1"/>
    <property type="molecule type" value="Genomic_DNA"/>
</dbReference>
<dbReference type="Pfam" id="PF00027">
    <property type="entry name" value="cNMP_binding"/>
    <property type="match status" value="1"/>
</dbReference>
<evidence type="ECO:0000259" key="5">
    <source>
        <dbReference type="PROSITE" id="PS50109"/>
    </source>
</evidence>
<dbReference type="InterPro" id="IPR003661">
    <property type="entry name" value="HisK_dim/P_dom"/>
</dbReference>
<dbReference type="GO" id="GO:0005524">
    <property type="term" value="F:ATP binding"/>
    <property type="evidence" value="ECO:0007669"/>
    <property type="project" value="UniProtKB-KW"/>
</dbReference>
<dbReference type="PROSITE" id="PS50042">
    <property type="entry name" value="CNMP_BINDING_3"/>
    <property type="match status" value="1"/>
</dbReference>
<keyword evidence="7" id="KW-1185">Reference proteome</keyword>
<dbReference type="SUPFAM" id="SSF47384">
    <property type="entry name" value="Homodimeric domain of signal transducing histidine kinase"/>
    <property type="match status" value="1"/>
</dbReference>
<dbReference type="InterPro" id="IPR036890">
    <property type="entry name" value="HATPase_C_sf"/>
</dbReference>
<keyword evidence="6" id="KW-0547">Nucleotide-binding</keyword>
<dbReference type="Gene3D" id="3.30.565.10">
    <property type="entry name" value="Histidine kinase-like ATPase, C-terminal domain"/>
    <property type="match status" value="1"/>
</dbReference>
<dbReference type="InterPro" id="IPR000595">
    <property type="entry name" value="cNMP-bd_dom"/>
</dbReference>
<dbReference type="InterPro" id="IPR018490">
    <property type="entry name" value="cNMP-bd_dom_sf"/>
</dbReference>
<dbReference type="SUPFAM" id="SSF55874">
    <property type="entry name" value="ATPase domain of HSP90 chaperone/DNA topoisomerase II/histidine kinase"/>
    <property type="match status" value="1"/>
</dbReference>
<dbReference type="InterPro" id="IPR005467">
    <property type="entry name" value="His_kinase_dom"/>
</dbReference>
<dbReference type="Gene3D" id="2.60.120.10">
    <property type="entry name" value="Jelly Rolls"/>
    <property type="match status" value="1"/>
</dbReference>
<evidence type="ECO:0000259" key="4">
    <source>
        <dbReference type="PROSITE" id="PS50042"/>
    </source>
</evidence>
<feature type="domain" description="Cyclic nucleotide-binding" evidence="4">
    <location>
        <begin position="200"/>
        <end position="301"/>
    </location>
</feature>
<accession>A0ABT7XYH6</accession>
<dbReference type="Gene3D" id="1.10.287.130">
    <property type="match status" value="1"/>
</dbReference>
<dbReference type="SMART" id="SM00387">
    <property type="entry name" value="HATPase_c"/>
    <property type="match status" value="1"/>
</dbReference>
<evidence type="ECO:0000313" key="7">
    <source>
        <dbReference type="Proteomes" id="UP001169719"/>
    </source>
</evidence>
<dbReference type="SUPFAM" id="SSF51206">
    <property type="entry name" value="cAMP-binding domain-like"/>
    <property type="match status" value="1"/>
</dbReference>
<dbReference type="PANTHER" id="PTHR43065">
    <property type="entry name" value="SENSOR HISTIDINE KINASE"/>
    <property type="match status" value="1"/>
</dbReference>
<dbReference type="CDD" id="cd00038">
    <property type="entry name" value="CAP_ED"/>
    <property type="match status" value="1"/>
</dbReference>
<proteinExistence type="predicted"/>
<dbReference type="InterPro" id="IPR014710">
    <property type="entry name" value="RmlC-like_jellyroll"/>
</dbReference>
<dbReference type="Proteomes" id="UP001169719">
    <property type="component" value="Unassembled WGS sequence"/>
</dbReference>
<dbReference type="CDD" id="cd00082">
    <property type="entry name" value="HisKA"/>
    <property type="match status" value="1"/>
</dbReference>
<dbReference type="PRINTS" id="PR00344">
    <property type="entry name" value="BCTRLSENSOR"/>
</dbReference>
<feature type="domain" description="Histidine kinase" evidence="5">
    <location>
        <begin position="531"/>
        <end position="639"/>
    </location>
</feature>
<dbReference type="PROSITE" id="PS50109">
    <property type="entry name" value="HIS_KIN"/>
    <property type="match status" value="1"/>
</dbReference>
<gene>
    <name evidence="6" type="ORF">QWJ08_05370</name>
</gene>
<protein>
    <recommendedName>
        <fullName evidence="2">histidine kinase</fullName>
        <ecNumber evidence="2">2.7.13.3</ecNumber>
    </recommendedName>
</protein>